<feature type="domain" description="Putative restriction endonuclease" evidence="1">
    <location>
        <begin position="17"/>
        <end position="157"/>
    </location>
</feature>
<dbReference type="InterPro" id="IPR008538">
    <property type="entry name" value="Uma2"/>
</dbReference>
<reference evidence="2" key="1">
    <citation type="submission" date="2022-10" db="EMBL/GenBank/DDBJ databases">
        <title>WGS of marine actinomycetes from Thailand.</title>
        <authorList>
            <person name="Thawai C."/>
        </authorList>
    </citation>
    <scope>NUCLEOTIDE SEQUENCE</scope>
    <source>
        <strain evidence="2">SW21</strain>
    </source>
</reference>
<keyword evidence="3" id="KW-1185">Reference proteome</keyword>
<name>A0A9X3D9W6_9ACTN</name>
<sequence>MSRPARAHLLSLDEWWESGEDREVRVELQEGVRIVAPRPRPAHARVVLSLATQLSDQLPPGFEVLIEVDVVIDPNTPATVRVPDLIVRSTTSVEFPITADQLALAIEVMSPGSRRTDRVTKSSEYAEAGIPHYWIVDEDLSVTALKLTPGGYVATGFVGDIVTSTPWPMRISLER</sequence>
<evidence type="ECO:0000313" key="2">
    <source>
        <dbReference type="EMBL" id="MCX2966724.1"/>
    </source>
</evidence>
<dbReference type="CDD" id="cd06260">
    <property type="entry name" value="DUF820-like"/>
    <property type="match status" value="1"/>
</dbReference>
<proteinExistence type="predicted"/>
<dbReference type="GO" id="GO:0004519">
    <property type="term" value="F:endonuclease activity"/>
    <property type="evidence" value="ECO:0007669"/>
    <property type="project" value="UniProtKB-KW"/>
</dbReference>
<evidence type="ECO:0000313" key="3">
    <source>
        <dbReference type="Proteomes" id="UP001143347"/>
    </source>
</evidence>
<dbReference type="AlphaFoldDB" id="A0A9X3D9W6"/>
<gene>
    <name evidence="2" type="ORF">OSB52_21845</name>
</gene>
<comment type="caution">
    <text evidence="2">The sequence shown here is derived from an EMBL/GenBank/DDBJ whole genome shotgun (WGS) entry which is preliminary data.</text>
</comment>
<organism evidence="2 3">
    <name type="scientific">Gordonia aquimaris</name>
    <dbReference type="NCBI Taxonomy" id="2984863"/>
    <lineage>
        <taxon>Bacteria</taxon>
        <taxon>Bacillati</taxon>
        <taxon>Actinomycetota</taxon>
        <taxon>Actinomycetes</taxon>
        <taxon>Mycobacteriales</taxon>
        <taxon>Gordoniaceae</taxon>
        <taxon>Gordonia</taxon>
    </lineage>
</organism>
<dbReference type="SUPFAM" id="SSF52980">
    <property type="entry name" value="Restriction endonuclease-like"/>
    <property type="match status" value="1"/>
</dbReference>
<keyword evidence="2" id="KW-0255">Endonuclease</keyword>
<dbReference type="InterPro" id="IPR012296">
    <property type="entry name" value="Nuclease_put_TT1808"/>
</dbReference>
<dbReference type="Pfam" id="PF05685">
    <property type="entry name" value="Uma2"/>
    <property type="match status" value="1"/>
</dbReference>
<keyword evidence="2" id="KW-0540">Nuclease</keyword>
<accession>A0A9X3D9W6</accession>
<dbReference type="PANTHER" id="PTHR35400:SF3">
    <property type="entry name" value="SLL1072 PROTEIN"/>
    <property type="match status" value="1"/>
</dbReference>
<protein>
    <submittedName>
        <fullName evidence="2">Uma2 family endonuclease</fullName>
    </submittedName>
</protein>
<dbReference type="PANTHER" id="PTHR35400">
    <property type="entry name" value="SLR1083 PROTEIN"/>
    <property type="match status" value="1"/>
</dbReference>
<dbReference type="EMBL" id="JAPKFM010000031">
    <property type="protein sequence ID" value="MCX2966724.1"/>
    <property type="molecule type" value="Genomic_DNA"/>
</dbReference>
<dbReference type="Gene3D" id="3.90.1570.10">
    <property type="entry name" value="tt1808, chain A"/>
    <property type="match status" value="1"/>
</dbReference>
<evidence type="ECO:0000259" key="1">
    <source>
        <dbReference type="Pfam" id="PF05685"/>
    </source>
</evidence>
<keyword evidence="2" id="KW-0378">Hydrolase</keyword>
<dbReference type="InterPro" id="IPR011335">
    <property type="entry name" value="Restrct_endonuc-II-like"/>
</dbReference>
<dbReference type="RefSeq" id="WP_266063500.1">
    <property type="nucleotide sequence ID" value="NZ_JAPKFM010000031.1"/>
</dbReference>
<dbReference type="Proteomes" id="UP001143347">
    <property type="component" value="Unassembled WGS sequence"/>
</dbReference>